<protein>
    <submittedName>
        <fullName evidence="14">Zinc finger protein 516-like 3</fullName>
    </submittedName>
</protein>
<dbReference type="FunFam" id="3.30.160.60:FF:001732">
    <property type="entry name" value="Zgc:162936"/>
    <property type="match status" value="1"/>
</dbReference>
<organism evidence="14 15">
    <name type="scientific">Homarus americanus</name>
    <name type="common">American lobster</name>
    <dbReference type="NCBI Taxonomy" id="6706"/>
    <lineage>
        <taxon>Eukaryota</taxon>
        <taxon>Metazoa</taxon>
        <taxon>Ecdysozoa</taxon>
        <taxon>Arthropoda</taxon>
        <taxon>Crustacea</taxon>
        <taxon>Multicrustacea</taxon>
        <taxon>Malacostraca</taxon>
        <taxon>Eumalacostraca</taxon>
        <taxon>Eucarida</taxon>
        <taxon>Decapoda</taxon>
        <taxon>Pleocyemata</taxon>
        <taxon>Astacidea</taxon>
        <taxon>Nephropoidea</taxon>
        <taxon>Nephropidae</taxon>
        <taxon>Homarus</taxon>
    </lineage>
</organism>
<dbReference type="GO" id="GO:0008270">
    <property type="term" value="F:zinc ion binding"/>
    <property type="evidence" value="ECO:0007669"/>
    <property type="project" value="UniProtKB-KW"/>
</dbReference>
<comment type="subcellular location">
    <subcellularLocation>
        <location evidence="1">Nucleus</location>
    </subcellularLocation>
</comment>
<feature type="region of interest" description="Disordered" evidence="12">
    <location>
        <begin position="107"/>
        <end position="141"/>
    </location>
</feature>
<keyword evidence="4" id="KW-0677">Repeat</keyword>
<evidence type="ECO:0000256" key="4">
    <source>
        <dbReference type="ARBA" id="ARBA00022737"/>
    </source>
</evidence>
<keyword evidence="10" id="KW-0539">Nucleus</keyword>
<feature type="domain" description="C2H2-type" evidence="13">
    <location>
        <begin position="84"/>
        <end position="112"/>
    </location>
</feature>
<dbReference type="GO" id="GO:0000981">
    <property type="term" value="F:DNA-binding transcription factor activity, RNA polymerase II-specific"/>
    <property type="evidence" value="ECO:0007669"/>
    <property type="project" value="TreeGrafter"/>
</dbReference>
<evidence type="ECO:0000256" key="12">
    <source>
        <dbReference type="SAM" id="MobiDB-lite"/>
    </source>
</evidence>
<dbReference type="GO" id="GO:0005634">
    <property type="term" value="C:nucleus"/>
    <property type="evidence" value="ECO:0007669"/>
    <property type="project" value="UniProtKB-SubCell"/>
</dbReference>
<feature type="region of interest" description="Disordered" evidence="12">
    <location>
        <begin position="14"/>
        <end position="50"/>
    </location>
</feature>
<evidence type="ECO:0000256" key="7">
    <source>
        <dbReference type="ARBA" id="ARBA00023015"/>
    </source>
</evidence>
<evidence type="ECO:0000256" key="2">
    <source>
        <dbReference type="ARBA" id="ARBA00006991"/>
    </source>
</evidence>
<evidence type="ECO:0000256" key="3">
    <source>
        <dbReference type="ARBA" id="ARBA00022723"/>
    </source>
</evidence>
<proteinExistence type="inferred from homology"/>
<dbReference type="GO" id="GO:0005694">
    <property type="term" value="C:chromosome"/>
    <property type="evidence" value="ECO:0007669"/>
    <property type="project" value="UniProtKB-ARBA"/>
</dbReference>
<gene>
    <name evidence="14" type="primary">Znf516-L3</name>
    <name evidence="14" type="ORF">Hamer_G012832</name>
</gene>
<evidence type="ECO:0000256" key="11">
    <source>
        <dbReference type="PROSITE-ProRule" id="PRU00042"/>
    </source>
</evidence>
<dbReference type="InterPro" id="IPR013087">
    <property type="entry name" value="Znf_C2H2_type"/>
</dbReference>
<dbReference type="InterPro" id="IPR051967">
    <property type="entry name" value="Krueppel_C2H2-ZF"/>
</dbReference>
<keyword evidence="8" id="KW-0238">DNA-binding</keyword>
<evidence type="ECO:0000256" key="10">
    <source>
        <dbReference type="ARBA" id="ARBA00023242"/>
    </source>
</evidence>
<dbReference type="GO" id="GO:0045893">
    <property type="term" value="P:positive regulation of DNA-templated transcription"/>
    <property type="evidence" value="ECO:0007669"/>
    <property type="project" value="UniProtKB-ARBA"/>
</dbReference>
<dbReference type="Gene3D" id="3.30.160.60">
    <property type="entry name" value="Classic Zinc Finger"/>
    <property type="match status" value="2"/>
</dbReference>
<evidence type="ECO:0000256" key="9">
    <source>
        <dbReference type="ARBA" id="ARBA00023163"/>
    </source>
</evidence>
<evidence type="ECO:0000256" key="6">
    <source>
        <dbReference type="ARBA" id="ARBA00022833"/>
    </source>
</evidence>
<dbReference type="PROSITE" id="PS50157">
    <property type="entry name" value="ZINC_FINGER_C2H2_2"/>
    <property type="match status" value="2"/>
</dbReference>
<dbReference type="SUPFAM" id="SSF57667">
    <property type="entry name" value="beta-beta-alpha zinc fingers"/>
    <property type="match status" value="1"/>
</dbReference>
<evidence type="ECO:0000256" key="5">
    <source>
        <dbReference type="ARBA" id="ARBA00022771"/>
    </source>
</evidence>
<keyword evidence="5 11" id="KW-0863">Zinc-finger</keyword>
<evidence type="ECO:0000256" key="1">
    <source>
        <dbReference type="ARBA" id="ARBA00004123"/>
    </source>
</evidence>
<feature type="domain" description="C2H2-type" evidence="13">
    <location>
        <begin position="53"/>
        <end position="83"/>
    </location>
</feature>
<comment type="similarity">
    <text evidence="2">Belongs to the krueppel C2H2-type zinc-finger protein family.</text>
</comment>
<keyword evidence="7" id="KW-0805">Transcription regulation</keyword>
<name>A0A8J5K679_HOMAM</name>
<dbReference type="InterPro" id="IPR036236">
    <property type="entry name" value="Znf_C2H2_sf"/>
</dbReference>
<comment type="caution">
    <text evidence="14">The sequence shown here is derived from an EMBL/GenBank/DDBJ whole genome shotgun (WGS) entry which is preliminary data.</text>
</comment>
<dbReference type="EMBL" id="JAHLQT010021643">
    <property type="protein sequence ID" value="KAG7167383.1"/>
    <property type="molecule type" value="Genomic_DNA"/>
</dbReference>
<evidence type="ECO:0000259" key="13">
    <source>
        <dbReference type="PROSITE" id="PS50157"/>
    </source>
</evidence>
<dbReference type="Proteomes" id="UP000747542">
    <property type="component" value="Unassembled WGS sequence"/>
</dbReference>
<feature type="compositionally biased region" description="Basic and acidic residues" evidence="12">
    <location>
        <begin position="117"/>
        <end position="134"/>
    </location>
</feature>
<sequence>MAARHMLVSMVTLPSGSSMATPPSGPAPPSESAMATPPSGPAMATPPSGLAMATCPICGRNFHGPYRATLLRRHLRTHTGEKPYACPHCPYRANICSNLSRHIRSRHPGHPSLLRPQHVDQEPTHQNRDWHHAVPEPPEQT</sequence>
<dbReference type="PANTHER" id="PTHR45925">
    <property type="entry name" value="ZINC FINGER PROTEIN"/>
    <property type="match status" value="1"/>
</dbReference>
<dbReference type="SMART" id="SM00355">
    <property type="entry name" value="ZnF_C2H2"/>
    <property type="match status" value="2"/>
</dbReference>
<reference evidence="14" key="1">
    <citation type="journal article" date="2021" name="Sci. Adv.">
        <title>The American lobster genome reveals insights on longevity, neural, and immune adaptations.</title>
        <authorList>
            <person name="Polinski J.M."/>
            <person name="Zimin A.V."/>
            <person name="Clark K.F."/>
            <person name="Kohn A.B."/>
            <person name="Sadowski N."/>
            <person name="Timp W."/>
            <person name="Ptitsyn A."/>
            <person name="Khanna P."/>
            <person name="Romanova D.Y."/>
            <person name="Williams P."/>
            <person name="Greenwood S.J."/>
            <person name="Moroz L.L."/>
            <person name="Walt D.R."/>
            <person name="Bodnar A.G."/>
        </authorList>
    </citation>
    <scope>NUCLEOTIDE SEQUENCE</scope>
    <source>
        <strain evidence="14">GMGI-L3</strain>
    </source>
</reference>
<dbReference type="GO" id="GO:0000978">
    <property type="term" value="F:RNA polymerase II cis-regulatory region sequence-specific DNA binding"/>
    <property type="evidence" value="ECO:0007669"/>
    <property type="project" value="TreeGrafter"/>
</dbReference>
<keyword evidence="6" id="KW-0862">Zinc</keyword>
<keyword evidence="15" id="KW-1185">Reference proteome</keyword>
<evidence type="ECO:0000256" key="8">
    <source>
        <dbReference type="ARBA" id="ARBA00023125"/>
    </source>
</evidence>
<keyword evidence="9" id="KW-0804">Transcription</keyword>
<evidence type="ECO:0000313" key="15">
    <source>
        <dbReference type="Proteomes" id="UP000747542"/>
    </source>
</evidence>
<evidence type="ECO:0000313" key="14">
    <source>
        <dbReference type="EMBL" id="KAG7167383.1"/>
    </source>
</evidence>
<accession>A0A8J5K679</accession>
<keyword evidence="3" id="KW-0479">Metal-binding</keyword>
<dbReference type="AlphaFoldDB" id="A0A8J5K679"/>